<evidence type="ECO:0000313" key="3">
    <source>
        <dbReference type="Proteomes" id="UP000198741"/>
    </source>
</evidence>
<gene>
    <name evidence="2" type="ORF">SAMN04515671_0383</name>
</gene>
<dbReference type="Proteomes" id="UP000198741">
    <property type="component" value="Chromosome I"/>
</dbReference>
<feature type="region of interest" description="Disordered" evidence="1">
    <location>
        <begin position="1"/>
        <end position="45"/>
    </location>
</feature>
<reference evidence="2 3" key="1">
    <citation type="submission" date="2016-10" db="EMBL/GenBank/DDBJ databases">
        <authorList>
            <person name="de Groot N.N."/>
        </authorList>
    </citation>
    <scope>NUCLEOTIDE SEQUENCE [LARGE SCALE GENOMIC DNA]</scope>
    <source>
        <strain evidence="3">P4-7,KCTC 19426,CECT 7604</strain>
    </source>
</reference>
<proteinExistence type="predicted"/>
<dbReference type="InterPro" id="IPR045596">
    <property type="entry name" value="DUF6459"/>
</dbReference>
<evidence type="ECO:0000256" key="1">
    <source>
        <dbReference type="SAM" id="MobiDB-lite"/>
    </source>
</evidence>
<dbReference type="AlphaFoldDB" id="A0A1H0I6J0"/>
<accession>A0A1H0I6J0</accession>
<organism evidence="2 3">
    <name type="scientific">Nakamurella panacisegetis</name>
    <dbReference type="NCBI Taxonomy" id="1090615"/>
    <lineage>
        <taxon>Bacteria</taxon>
        <taxon>Bacillati</taxon>
        <taxon>Actinomycetota</taxon>
        <taxon>Actinomycetes</taxon>
        <taxon>Nakamurellales</taxon>
        <taxon>Nakamurellaceae</taxon>
        <taxon>Nakamurella</taxon>
    </lineage>
</organism>
<dbReference type="EMBL" id="LT629710">
    <property type="protein sequence ID" value="SDO27049.1"/>
    <property type="molecule type" value="Genomic_DNA"/>
</dbReference>
<sequence length="210" mass="22538">MTSALIDSDAFPAAPDRAGATTTRRPYLAPVPDCDPPFDDERTPVGRIQQLRRPSRTLVPVEEPARRRPLPFTAPDLAPTAGEPEAIADADVPGWSQDADVGVRRTATADLPPAARSGQMLARALVEMLSGQRPVSQLRVHCSPEVFAGLQGRPTVPGALSHLLTVRVCEPADGVAEISAAFRRGQRVRAIAFRIQGVDGRWRITALQTG</sequence>
<dbReference type="STRING" id="1090615.SAMN04515671_0383"/>
<protein>
    <recommendedName>
        <fullName evidence="4">Alanine, arginine and proline rich protein</fullName>
    </recommendedName>
</protein>
<dbReference type="RefSeq" id="WP_090474293.1">
    <property type="nucleotide sequence ID" value="NZ_LT629710.1"/>
</dbReference>
<evidence type="ECO:0008006" key="4">
    <source>
        <dbReference type="Google" id="ProtNLM"/>
    </source>
</evidence>
<dbReference type="Pfam" id="PF20060">
    <property type="entry name" value="DUF6459"/>
    <property type="match status" value="1"/>
</dbReference>
<dbReference type="OrthoDB" id="3266345at2"/>
<keyword evidence="3" id="KW-1185">Reference proteome</keyword>
<evidence type="ECO:0000313" key="2">
    <source>
        <dbReference type="EMBL" id="SDO27049.1"/>
    </source>
</evidence>
<name>A0A1H0I6J0_9ACTN</name>